<feature type="compositionally biased region" description="Basic and acidic residues" evidence="1">
    <location>
        <begin position="170"/>
        <end position="182"/>
    </location>
</feature>
<dbReference type="AlphaFoldDB" id="A0AA40K5Z7"/>
<feature type="compositionally biased region" description="Low complexity" evidence="1">
    <location>
        <begin position="193"/>
        <end position="206"/>
    </location>
</feature>
<evidence type="ECO:0000313" key="3">
    <source>
        <dbReference type="EMBL" id="KAK0746732.1"/>
    </source>
</evidence>
<gene>
    <name evidence="3" type="ORF">B0T18DRAFT_158620</name>
</gene>
<dbReference type="Proteomes" id="UP001172155">
    <property type="component" value="Unassembled WGS sequence"/>
</dbReference>
<organism evidence="3 4">
    <name type="scientific">Schizothecium vesticola</name>
    <dbReference type="NCBI Taxonomy" id="314040"/>
    <lineage>
        <taxon>Eukaryota</taxon>
        <taxon>Fungi</taxon>
        <taxon>Dikarya</taxon>
        <taxon>Ascomycota</taxon>
        <taxon>Pezizomycotina</taxon>
        <taxon>Sordariomycetes</taxon>
        <taxon>Sordariomycetidae</taxon>
        <taxon>Sordariales</taxon>
        <taxon>Schizotheciaceae</taxon>
        <taxon>Schizothecium</taxon>
    </lineage>
</organism>
<proteinExistence type="predicted"/>
<evidence type="ECO:0000256" key="1">
    <source>
        <dbReference type="SAM" id="MobiDB-lite"/>
    </source>
</evidence>
<keyword evidence="2" id="KW-0812">Transmembrane</keyword>
<name>A0AA40K5Z7_9PEZI</name>
<protein>
    <submittedName>
        <fullName evidence="3">Uncharacterized protein</fullName>
    </submittedName>
</protein>
<keyword evidence="2" id="KW-1133">Transmembrane helix</keyword>
<sequence length="356" mass="38259">MAPGEWKGDANTTKVIIIMVVCWGWVPVIIAISLYRRCQARSRAKKDSANAAADLEKAPPRKPYVPMKQPEYVPMPVVARPERAASIRTFSSASSWEPAQRDWRDSASISYEPPRGSPADSLRPSPRHGSRTSFQINNAYYDTTPLPENAPSIQAAYAKSEAGRSQPRSTEQRRSAEQRRSMEAGPSNPPRGRPSARSTSRSRPAAKLNSTPDESPPRIPSLPPSALRPQPGQKQDPTSDESPPPMPVPPRPAARPPLKGILVSRPAESPPQMPPAPRSVSRPRGNATPADPRTRRPSQSSPPVAEVQTGAASSPSENPTEATATEALASRVPQPEGGPLRSQTSRSSLQNGGGTS</sequence>
<feature type="region of interest" description="Disordered" evidence="1">
    <location>
        <begin position="46"/>
        <end position="67"/>
    </location>
</feature>
<evidence type="ECO:0000313" key="4">
    <source>
        <dbReference type="Proteomes" id="UP001172155"/>
    </source>
</evidence>
<feature type="transmembrane region" description="Helical" evidence="2">
    <location>
        <begin position="15"/>
        <end position="35"/>
    </location>
</feature>
<feature type="compositionally biased region" description="Pro residues" evidence="1">
    <location>
        <begin position="242"/>
        <end position="255"/>
    </location>
</feature>
<reference evidence="3" key="1">
    <citation type="submission" date="2023-06" db="EMBL/GenBank/DDBJ databases">
        <title>Genome-scale phylogeny and comparative genomics of the fungal order Sordariales.</title>
        <authorList>
            <consortium name="Lawrence Berkeley National Laboratory"/>
            <person name="Hensen N."/>
            <person name="Bonometti L."/>
            <person name="Westerberg I."/>
            <person name="Brannstrom I.O."/>
            <person name="Guillou S."/>
            <person name="Cros-Aarteil S."/>
            <person name="Calhoun S."/>
            <person name="Haridas S."/>
            <person name="Kuo A."/>
            <person name="Mondo S."/>
            <person name="Pangilinan J."/>
            <person name="Riley R."/>
            <person name="LaButti K."/>
            <person name="Andreopoulos B."/>
            <person name="Lipzen A."/>
            <person name="Chen C."/>
            <person name="Yanf M."/>
            <person name="Daum C."/>
            <person name="Ng V."/>
            <person name="Clum A."/>
            <person name="Steindorff A."/>
            <person name="Ohm R."/>
            <person name="Martin F."/>
            <person name="Silar P."/>
            <person name="Natvig D."/>
            <person name="Lalanne C."/>
            <person name="Gautier V."/>
            <person name="Ament-velasquez S.L."/>
            <person name="Kruys A."/>
            <person name="Hutchinson M.I."/>
            <person name="Powell A.J."/>
            <person name="Barry K."/>
            <person name="Miller A.N."/>
            <person name="Grigoriev I.V."/>
            <person name="Debuchy R."/>
            <person name="Gladieux P."/>
            <person name="Thoren M.H."/>
            <person name="Johannesson H."/>
        </authorList>
    </citation>
    <scope>NUCLEOTIDE SEQUENCE</scope>
    <source>
        <strain evidence="3">SMH3187-1</strain>
    </source>
</reference>
<feature type="compositionally biased region" description="Polar residues" evidence="1">
    <location>
        <begin position="310"/>
        <end position="323"/>
    </location>
</feature>
<keyword evidence="2" id="KW-0472">Membrane</keyword>
<evidence type="ECO:0000256" key="2">
    <source>
        <dbReference type="SAM" id="Phobius"/>
    </source>
</evidence>
<feature type="compositionally biased region" description="Pro residues" evidence="1">
    <location>
        <begin position="268"/>
        <end position="277"/>
    </location>
</feature>
<dbReference type="EMBL" id="JAUKUD010000004">
    <property type="protein sequence ID" value="KAK0746732.1"/>
    <property type="molecule type" value="Genomic_DNA"/>
</dbReference>
<keyword evidence="4" id="KW-1185">Reference proteome</keyword>
<comment type="caution">
    <text evidence="3">The sequence shown here is derived from an EMBL/GenBank/DDBJ whole genome shotgun (WGS) entry which is preliminary data.</text>
</comment>
<feature type="compositionally biased region" description="Polar residues" evidence="1">
    <location>
        <begin position="131"/>
        <end position="141"/>
    </location>
</feature>
<accession>A0AA40K5Z7</accession>
<feature type="compositionally biased region" description="Polar residues" evidence="1">
    <location>
        <begin position="341"/>
        <end position="350"/>
    </location>
</feature>
<feature type="region of interest" description="Disordered" evidence="1">
    <location>
        <begin position="95"/>
        <end position="356"/>
    </location>
</feature>